<proteinExistence type="predicted"/>
<dbReference type="InterPro" id="IPR036388">
    <property type="entry name" value="WH-like_DNA-bd_sf"/>
</dbReference>
<dbReference type="Gene3D" id="1.10.10.10">
    <property type="entry name" value="Winged helix-like DNA-binding domain superfamily/Winged helix DNA-binding domain"/>
    <property type="match status" value="1"/>
</dbReference>
<sequence>MTQFHNSNKPYKSPYHEQCNEVLITYIEALARKGMNDFSILSFDYEDLVQEAIWGIYQKLKQKDFHQDTPIDHYINKAVRMRKVDYRRQKLRHSKRYSNYVSEQAAQSYLDTQRQPDQLEEHIRVEEIMKCINKHLDILSPFEIKVFNGLLHEWSPSEIANELKVQNKKVYNAIYRIRNKLKKALIAEKLFDN</sequence>
<dbReference type="EMBL" id="JABANU010000021">
    <property type="protein sequence ID" value="MBI5975620.1"/>
    <property type="molecule type" value="Genomic_DNA"/>
</dbReference>
<dbReference type="InterPro" id="IPR013325">
    <property type="entry name" value="RNA_pol_sigma_r2"/>
</dbReference>
<dbReference type="SUPFAM" id="SSF46894">
    <property type="entry name" value="C-terminal effector domain of the bipartite response regulators"/>
    <property type="match status" value="1"/>
</dbReference>
<evidence type="ECO:0000256" key="2">
    <source>
        <dbReference type="ARBA" id="ARBA00023163"/>
    </source>
</evidence>
<evidence type="ECO:0000256" key="1">
    <source>
        <dbReference type="ARBA" id="ARBA00023015"/>
    </source>
</evidence>
<keyword evidence="4" id="KW-1185">Reference proteome</keyword>
<dbReference type="InterPro" id="IPR016032">
    <property type="entry name" value="Sig_transdc_resp-reg_C-effctor"/>
</dbReference>
<keyword evidence="2" id="KW-0804">Transcription</keyword>
<dbReference type="Proteomes" id="UP000751852">
    <property type="component" value="Unassembled WGS sequence"/>
</dbReference>
<accession>A0ABS0TAN6</accession>
<evidence type="ECO:0000313" key="3">
    <source>
        <dbReference type="EMBL" id="MBI5975620.1"/>
    </source>
</evidence>
<protein>
    <submittedName>
        <fullName evidence="3">Sigma-70 family RNA polymerase sigma factor</fullName>
    </submittedName>
</protein>
<evidence type="ECO:0000313" key="4">
    <source>
        <dbReference type="Proteomes" id="UP000751852"/>
    </source>
</evidence>
<name>A0ABS0TAN6_9STAP</name>
<dbReference type="InterPro" id="IPR014284">
    <property type="entry name" value="RNA_pol_sigma-70_dom"/>
</dbReference>
<gene>
    <name evidence="3" type="ORF">HHH54_08420</name>
</gene>
<keyword evidence="1" id="KW-0805">Transcription regulation</keyword>
<dbReference type="NCBIfam" id="TIGR02937">
    <property type="entry name" value="sigma70-ECF"/>
    <property type="match status" value="1"/>
</dbReference>
<reference evidence="3 4" key="1">
    <citation type="submission" date="2020-04" db="EMBL/GenBank/DDBJ databases">
        <title>Staphylococcus species from domestic dog.</title>
        <authorList>
            <person name="Paterson G.K."/>
        </authorList>
    </citation>
    <scope>NUCLEOTIDE SEQUENCE [LARGE SCALE GENOMIC DNA]</scope>
    <source>
        <strain evidence="3 4">H16/1A</strain>
    </source>
</reference>
<dbReference type="SUPFAM" id="SSF88946">
    <property type="entry name" value="Sigma2 domain of RNA polymerase sigma factors"/>
    <property type="match status" value="1"/>
</dbReference>
<dbReference type="RefSeq" id="WP_198618394.1">
    <property type="nucleotide sequence ID" value="NZ_JABANU010000021.1"/>
</dbReference>
<organism evidence="3 4">
    <name type="scientific">Staphylococcus canis</name>
    <dbReference type="NCBI Taxonomy" id="2724942"/>
    <lineage>
        <taxon>Bacteria</taxon>
        <taxon>Bacillati</taxon>
        <taxon>Bacillota</taxon>
        <taxon>Bacilli</taxon>
        <taxon>Bacillales</taxon>
        <taxon>Staphylococcaceae</taxon>
        <taxon>Staphylococcus</taxon>
    </lineage>
</organism>
<comment type="caution">
    <text evidence="3">The sequence shown here is derived from an EMBL/GenBank/DDBJ whole genome shotgun (WGS) entry which is preliminary data.</text>
</comment>